<feature type="domain" description="VTT" evidence="7">
    <location>
        <begin position="33"/>
        <end position="158"/>
    </location>
</feature>
<dbReference type="STRING" id="1805281.AUJ77_02255"/>
<feature type="transmembrane region" description="Helical" evidence="6">
    <location>
        <begin position="148"/>
        <end position="165"/>
    </location>
</feature>
<reference evidence="8 9" key="1">
    <citation type="journal article" date="2016" name="Environ. Microbiol.">
        <title>Genomic resolution of a cold subsurface aquifer community provides metabolic insights for novel microbes adapted to high CO concentrations.</title>
        <authorList>
            <person name="Probst A.J."/>
            <person name="Castelle C.J."/>
            <person name="Singh A."/>
            <person name="Brown C.T."/>
            <person name="Anantharaman K."/>
            <person name="Sharon I."/>
            <person name="Hug L.A."/>
            <person name="Burstein D."/>
            <person name="Emerson J.B."/>
            <person name="Thomas B.C."/>
            <person name="Banfield J.F."/>
        </authorList>
    </citation>
    <scope>NUCLEOTIDE SEQUENCE [LARGE SCALE GENOMIC DNA]</scope>
    <source>
        <strain evidence="8">CG1_02_43_90</strain>
    </source>
</reference>
<evidence type="ECO:0000256" key="5">
    <source>
        <dbReference type="ARBA" id="ARBA00023136"/>
    </source>
</evidence>
<dbReference type="GO" id="GO:0005886">
    <property type="term" value="C:plasma membrane"/>
    <property type="evidence" value="ECO:0007669"/>
    <property type="project" value="UniProtKB-SubCell"/>
</dbReference>
<evidence type="ECO:0000256" key="3">
    <source>
        <dbReference type="ARBA" id="ARBA00022692"/>
    </source>
</evidence>
<comment type="subcellular location">
    <subcellularLocation>
        <location evidence="1">Cell membrane</location>
        <topology evidence="1">Multi-pass membrane protein</topology>
    </subcellularLocation>
</comment>
<comment type="caution">
    <text evidence="8">The sequence shown here is derived from an EMBL/GenBank/DDBJ whole genome shotgun (WGS) entry which is preliminary data.</text>
</comment>
<dbReference type="Proteomes" id="UP000181992">
    <property type="component" value="Unassembled WGS sequence"/>
</dbReference>
<evidence type="ECO:0000259" key="7">
    <source>
        <dbReference type="Pfam" id="PF09335"/>
    </source>
</evidence>
<keyword evidence="5 6" id="KW-0472">Membrane</keyword>
<accession>A0A1J4V3Q9</accession>
<evidence type="ECO:0000256" key="2">
    <source>
        <dbReference type="ARBA" id="ARBA00022475"/>
    </source>
</evidence>
<feature type="transmembrane region" description="Helical" evidence="6">
    <location>
        <begin position="51"/>
        <end position="75"/>
    </location>
</feature>
<feature type="transmembrane region" description="Helical" evidence="6">
    <location>
        <begin position="12"/>
        <end position="31"/>
    </location>
</feature>
<keyword evidence="4 6" id="KW-1133">Transmembrane helix</keyword>
<name>A0A1J4V3Q9_9BACT</name>
<dbReference type="InterPro" id="IPR051311">
    <property type="entry name" value="DedA_domain"/>
</dbReference>
<feature type="transmembrane region" description="Helical" evidence="6">
    <location>
        <begin position="171"/>
        <end position="194"/>
    </location>
</feature>
<dbReference type="EMBL" id="MNVN01000015">
    <property type="protein sequence ID" value="OIO30608.1"/>
    <property type="molecule type" value="Genomic_DNA"/>
</dbReference>
<organism evidence="8 9">
    <name type="scientific">Candidatus Nomurabacteria bacterium CG1_02_43_90</name>
    <dbReference type="NCBI Taxonomy" id="1805281"/>
    <lineage>
        <taxon>Bacteria</taxon>
        <taxon>Candidatus Nomuraibacteriota</taxon>
    </lineage>
</organism>
<dbReference type="Pfam" id="PF09335">
    <property type="entry name" value="VTT_dom"/>
    <property type="match status" value="1"/>
</dbReference>
<gene>
    <name evidence="8" type="ORF">AUJ77_02255</name>
</gene>
<dbReference type="PANTHER" id="PTHR42709:SF6">
    <property type="entry name" value="UNDECAPRENYL PHOSPHATE TRANSPORTER A"/>
    <property type="match status" value="1"/>
</dbReference>
<keyword evidence="3 6" id="KW-0812">Transmembrane</keyword>
<evidence type="ECO:0000313" key="8">
    <source>
        <dbReference type="EMBL" id="OIO30608.1"/>
    </source>
</evidence>
<dbReference type="InterPro" id="IPR032816">
    <property type="entry name" value="VTT_dom"/>
</dbReference>
<proteinExistence type="predicted"/>
<sequence>METILGSFLSFLLLYKYTALFVISFFAAFLLPLPSSSTLAASGAFASQGYFSLVVVLFVALLGNVVGDLAGYFLARRYGEGFMSKIGFKKVFSSRYYKSVVDYLTGAPHSLIFFSRFLPEVGPAVNILAGITGVPVRTFLVVDIIGEVFYVLLYGLVGFFMGSGWESNMSFLLEGGMVMLSLGIVMALIQYLLFRAR</sequence>
<evidence type="ECO:0000256" key="1">
    <source>
        <dbReference type="ARBA" id="ARBA00004651"/>
    </source>
</evidence>
<keyword evidence="2" id="KW-1003">Cell membrane</keyword>
<protein>
    <recommendedName>
        <fullName evidence="7">VTT domain-containing protein</fullName>
    </recommendedName>
</protein>
<evidence type="ECO:0000256" key="4">
    <source>
        <dbReference type="ARBA" id="ARBA00022989"/>
    </source>
</evidence>
<evidence type="ECO:0000256" key="6">
    <source>
        <dbReference type="SAM" id="Phobius"/>
    </source>
</evidence>
<dbReference type="AlphaFoldDB" id="A0A1J4V3Q9"/>
<dbReference type="PANTHER" id="PTHR42709">
    <property type="entry name" value="ALKALINE PHOSPHATASE LIKE PROTEIN"/>
    <property type="match status" value="1"/>
</dbReference>
<evidence type="ECO:0000313" key="9">
    <source>
        <dbReference type="Proteomes" id="UP000181992"/>
    </source>
</evidence>